<dbReference type="PANTHER" id="PTHR34982">
    <property type="entry name" value="YOP PROTEINS TRANSLOCATION PROTEIN L"/>
    <property type="match status" value="1"/>
</dbReference>
<evidence type="ECO:0000256" key="6">
    <source>
        <dbReference type="ARBA" id="ARBA00023225"/>
    </source>
</evidence>
<proteinExistence type="inferred from homology"/>
<evidence type="ECO:0000259" key="7">
    <source>
        <dbReference type="Pfam" id="PF02108"/>
    </source>
</evidence>
<dbReference type="InterPro" id="IPR018035">
    <property type="entry name" value="Flagellar_FliH/T3SS_HrpE"/>
</dbReference>
<keyword evidence="9" id="KW-1185">Reference proteome</keyword>
<accession>A0ABU8DS70</accession>
<name>A0ABU8DS70_9ACTN</name>
<feature type="domain" description="Flagellar assembly protein FliH/Type III secretion system HrpE" evidence="7">
    <location>
        <begin position="173"/>
        <end position="269"/>
    </location>
</feature>
<dbReference type="InterPro" id="IPR051472">
    <property type="entry name" value="T3SS_Stator/FliH"/>
</dbReference>
<evidence type="ECO:0000256" key="4">
    <source>
        <dbReference type="ARBA" id="ARBA00022795"/>
    </source>
</evidence>
<keyword evidence="5" id="KW-0653">Protein transport</keyword>
<comment type="similarity">
    <text evidence="2">Belongs to the FliH family.</text>
</comment>
<keyword evidence="6" id="KW-1006">Bacterial flagellum protein export</keyword>
<evidence type="ECO:0000256" key="3">
    <source>
        <dbReference type="ARBA" id="ARBA00022448"/>
    </source>
</evidence>
<evidence type="ECO:0000256" key="2">
    <source>
        <dbReference type="ARBA" id="ARBA00006602"/>
    </source>
</evidence>
<protein>
    <submittedName>
        <fullName evidence="8">FliH/SctL family protein</fullName>
    </submittedName>
</protein>
<dbReference type="EMBL" id="JBAPLU010000002">
    <property type="protein sequence ID" value="MEI4270708.1"/>
    <property type="molecule type" value="Genomic_DNA"/>
</dbReference>
<dbReference type="Pfam" id="PF02108">
    <property type="entry name" value="FliH"/>
    <property type="match status" value="1"/>
</dbReference>
<keyword evidence="4" id="KW-1005">Bacterial flagellum biogenesis</keyword>
<gene>
    <name evidence="8" type="ORF">TEK04_03130</name>
</gene>
<dbReference type="PANTHER" id="PTHR34982:SF1">
    <property type="entry name" value="FLAGELLAR ASSEMBLY PROTEIN FLIH"/>
    <property type="match status" value="1"/>
</dbReference>
<comment type="caution">
    <text evidence="8">The sequence shown here is derived from an EMBL/GenBank/DDBJ whole genome shotgun (WGS) entry which is preliminary data.</text>
</comment>
<evidence type="ECO:0000313" key="9">
    <source>
        <dbReference type="Proteomes" id="UP001361570"/>
    </source>
</evidence>
<reference evidence="8 9" key="1">
    <citation type="submission" date="2024-03" db="EMBL/GenBank/DDBJ databases">
        <title>Draft genome sequence of Klenkia sp. LSe6-5.</title>
        <authorList>
            <person name="Duangmal K."/>
            <person name="Chantavorakit T."/>
        </authorList>
    </citation>
    <scope>NUCLEOTIDE SEQUENCE [LARGE SCALE GENOMIC DNA]</scope>
    <source>
        <strain evidence="8 9">LSe6-5</strain>
    </source>
</reference>
<comment type="function">
    <text evidence="1">Needed for flagellar regrowth and assembly.</text>
</comment>
<evidence type="ECO:0000256" key="1">
    <source>
        <dbReference type="ARBA" id="ARBA00003041"/>
    </source>
</evidence>
<dbReference type="RefSeq" id="WP_336402850.1">
    <property type="nucleotide sequence ID" value="NZ_JBAPLU010000002.1"/>
</dbReference>
<keyword evidence="3" id="KW-0813">Transport</keyword>
<dbReference type="Proteomes" id="UP001361570">
    <property type="component" value="Unassembled WGS sequence"/>
</dbReference>
<sequence>MTTISSPEGAVLRGASAARAVAWDRTAGPARTTREAPTRVERPVLSRVGAAVDAPSAVLRGEAAADVVPFVADRRSTERAGRRAGDRPAPRLEEVYAGELTRLREQAREQGWAAGHAEGLAEAAGAVARVEAEAAARLLAVQQRWESRIAATVAALTAACAQVDATPPVGGETFDQLVLGATLTLVEEVLGRELAVATEPGTDALRRALALSPEDGPTVVRLHPDDLDRIAAPVLAGLPSSVRVVGDPSVEPAGAVAETGVHRVDAQIGPALQRVRDVLGA</sequence>
<organism evidence="8 9">
    <name type="scientific">Klenkia sesuvii</name>
    <dbReference type="NCBI Taxonomy" id="3103137"/>
    <lineage>
        <taxon>Bacteria</taxon>
        <taxon>Bacillati</taxon>
        <taxon>Actinomycetota</taxon>
        <taxon>Actinomycetes</taxon>
        <taxon>Geodermatophilales</taxon>
        <taxon>Geodermatophilaceae</taxon>
        <taxon>Klenkia</taxon>
    </lineage>
</organism>
<evidence type="ECO:0000313" key="8">
    <source>
        <dbReference type="EMBL" id="MEI4270708.1"/>
    </source>
</evidence>
<evidence type="ECO:0000256" key="5">
    <source>
        <dbReference type="ARBA" id="ARBA00022927"/>
    </source>
</evidence>